<evidence type="ECO:0000313" key="2">
    <source>
        <dbReference type="EMBL" id="KRO18781.1"/>
    </source>
</evidence>
<dbReference type="PROSITE" id="PS51750">
    <property type="entry name" value="BRO_N"/>
    <property type="match status" value="1"/>
</dbReference>
<feature type="domain" description="Bro-N" evidence="1">
    <location>
        <begin position="1"/>
        <end position="101"/>
    </location>
</feature>
<accession>A0A0R2N3Y8</accession>
<evidence type="ECO:0000259" key="1">
    <source>
        <dbReference type="PROSITE" id="PS51750"/>
    </source>
</evidence>
<proteinExistence type="predicted"/>
<evidence type="ECO:0000313" key="3">
    <source>
        <dbReference type="Proteomes" id="UP000050969"/>
    </source>
</evidence>
<dbReference type="PANTHER" id="PTHR36180">
    <property type="entry name" value="DNA-BINDING PROTEIN-RELATED-RELATED"/>
    <property type="match status" value="1"/>
</dbReference>
<dbReference type="Pfam" id="PF02498">
    <property type="entry name" value="Bro-N"/>
    <property type="match status" value="1"/>
</dbReference>
<dbReference type="Proteomes" id="UP000050969">
    <property type="component" value="Unassembled WGS sequence"/>
</dbReference>
<name>A0A0R2N3Y8_9LACO</name>
<protein>
    <recommendedName>
        <fullName evidence="1">Bro-N domain-containing protein</fullName>
    </recommendedName>
</protein>
<dbReference type="EMBL" id="JQCE01000002">
    <property type="protein sequence ID" value="KRO18781.1"/>
    <property type="molecule type" value="Genomic_DNA"/>
</dbReference>
<gene>
    <name evidence="2" type="ORF">IV56_GL000347</name>
</gene>
<dbReference type="SMART" id="SM01040">
    <property type="entry name" value="Bro-N"/>
    <property type="match status" value="1"/>
</dbReference>
<dbReference type="STRING" id="1293598.IV56_GL000347"/>
<dbReference type="RefSeq" id="WP_056991826.1">
    <property type="nucleotide sequence ID" value="NZ_JQCE01000002.1"/>
</dbReference>
<sequence>MKTEQWNGYDIRFVEVDGEWWAVATDVTSALGLKQTSRAINSLEPDGVTSSKVIDSMGRAQQANVINEFNIYKLVFKSKKAEAVEFQRWVFRVIKQLRKSSGLEGFEIFRMLDKQHQKQTMADLSHGLKQPKRVDFIKANMIANKAVSTKFGYSKMVKKDDMTPEMMLAREPILADTTQLMSVKDKFGLDIHVAETIYAKLGA</sequence>
<dbReference type="PATRIC" id="fig|1293598.4.peg.375"/>
<organism evidence="2 3">
    <name type="scientific">Lacticaseibacillus saniviri JCM 17471 = DSM 24301</name>
    <dbReference type="NCBI Taxonomy" id="1293598"/>
    <lineage>
        <taxon>Bacteria</taxon>
        <taxon>Bacillati</taxon>
        <taxon>Bacillota</taxon>
        <taxon>Bacilli</taxon>
        <taxon>Lactobacillales</taxon>
        <taxon>Lactobacillaceae</taxon>
        <taxon>Lacticaseibacillus</taxon>
    </lineage>
</organism>
<reference evidence="2 3" key="1">
    <citation type="journal article" date="2015" name="Genome Announc.">
        <title>Expanding the biotechnology potential of lactobacilli through comparative genomics of 213 strains and associated genera.</title>
        <authorList>
            <person name="Sun Z."/>
            <person name="Harris H.M."/>
            <person name="McCann A."/>
            <person name="Guo C."/>
            <person name="Argimon S."/>
            <person name="Zhang W."/>
            <person name="Yang X."/>
            <person name="Jeffery I.B."/>
            <person name="Cooney J.C."/>
            <person name="Kagawa T.F."/>
            <person name="Liu W."/>
            <person name="Song Y."/>
            <person name="Salvetti E."/>
            <person name="Wrobel A."/>
            <person name="Rasinkangas P."/>
            <person name="Parkhill J."/>
            <person name="Rea M.C."/>
            <person name="O'Sullivan O."/>
            <person name="Ritari J."/>
            <person name="Douillard F.P."/>
            <person name="Paul Ross R."/>
            <person name="Yang R."/>
            <person name="Briner A.E."/>
            <person name="Felis G.E."/>
            <person name="de Vos W.M."/>
            <person name="Barrangou R."/>
            <person name="Klaenhammer T.R."/>
            <person name="Caufield P.W."/>
            <person name="Cui Y."/>
            <person name="Zhang H."/>
            <person name="O'Toole P.W."/>
        </authorList>
    </citation>
    <scope>NUCLEOTIDE SEQUENCE [LARGE SCALE GENOMIC DNA]</scope>
    <source>
        <strain evidence="2 3">DSM 24301</strain>
    </source>
</reference>
<comment type="caution">
    <text evidence="2">The sequence shown here is derived from an EMBL/GenBank/DDBJ whole genome shotgun (WGS) entry which is preliminary data.</text>
</comment>
<dbReference type="InterPro" id="IPR003497">
    <property type="entry name" value="BRO_N_domain"/>
</dbReference>
<dbReference type="PANTHER" id="PTHR36180:SF2">
    <property type="entry name" value="BRO FAMILY PROTEIN"/>
    <property type="match status" value="1"/>
</dbReference>
<keyword evidence="3" id="KW-1185">Reference proteome</keyword>
<dbReference type="AlphaFoldDB" id="A0A0R2N3Y8"/>